<dbReference type="SUPFAM" id="SSF160996">
    <property type="entry name" value="HI0933 insert domain-like"/>
    <property type="match status" value="1"/>
</dbReference>
<dbReference type="PRINTS" id="PR00368">
    <property type="entry name" value="FADPNR"/>
</dbReference>
<dbReference type="PANTHER" id="PTHR42887">
    <property type="entry name" value="OS12G0638800 PROTEIN"/>
    <property type="match status" value="1"/>
</dbReference>
<dbReference type="InterPro" id="IPR055178">
    <property type="entry name" value="RsdA/BaiN/AoA(So)-like_dom"/>
</dbReference>
<comment type="cofactor">
    <cofactor evidence="1">
        <name>FAD</name>
        <dbReference type="ChEBI" id="CHEBI:57692"/>
    </cofactor>
</comment>
<keyword evidence="7" id="KW-1185">Reference proteome</keyword>
<dbReference type="InterPro" id="IPR036188">
    <property type="entry name" value="FAD/NAD-bd_sf"/>
</dbReference>
<keyword evidence="2" id="KW-0285">Flavoprotein</keyword>
<dbReference type="Gene3D" id="3.50.50.60">
    <property type="entry name" value="FAD/NAD(P)-binding domain"/>
    <property type="match status" value="1"/>
</dbReference>
<evidence type="ECO:0000313" key="7">
    <source>
        <dbReference type="Proteomes" id="UP000443843"/>
    </source>
</evidence>
<sequence length="389" mass="40689">MDYDTLILGAGAAGLMCAAHCGGRVLVVDHARAPGEKIRISGGGRCNFTNMYCEPGNFLSANPHFVKSALARYTPWDFIALVDSHGIAWHEKTLGQLFCDDSAKQIVAMLLDLLKASGAELVLQTGVEDVARSPGGFTVRLSDGRRVQARNLVVATGGKSIPGMGATGFAYDLARQFGHAVTDTRPALVPLTFNADRFPGLSGVSLPARVAAGTASFDEALLFTHRGLSGPAVLQASSYWREGEEIAVTLAPAADLAGALKAARQTDGRKALPTVLARHLPARLADHLGVELGMSGNLADQSDRALDALAATLADWRLKPTGSEGYRTAEVTLGGIDTGGLSSQSMESKHVPGLYFIGECVDVTGHLGGHNFQWAWASGMAAAGAIRAA</sequence>
<evidence type="ECO:0000313" key="6">
    <source>
        <dbReference type="EMBL" id="MWB78645.1"/>
    </source>
</evidence>
<dbReference type="Gene3D" id="2.40.30.10">
    <property type="entry name" value="Translation factors"/>
    <property type="match status" value="1"/>
</dbReference>
<comment type="caution">
    <text evidence="6">The sequence shown here is derived from an EMBL/GenBank/DDBJ whole genome shotgun (WGS) entry which is preliminary data.</text>
</comment>
<reference evidence="6 7" key="1">
    <citation type="submission" date="2019-11" db="EMBL/GenBank/DDBJ databases">
        <title>Pseudooceanicola pacifica sp. nov., isolated from deep-sea sediment of the Pacific Ocean.</title>
        <authorList>
            <person name="Lyu L."/>
        </authorList>
    </citation>
    <scope>NUCLEOTIDE SEQUENCE [LARGE SCALE GENOMIC DNA]</scope>
    <source>
        <strain evidence="6 7">216_PA32_1</strain>
    </source>
</reference>
<keyword evidence="3" id="KW-0274">FAD</keyword>
<name>A0A844W6F2_9RHOB</name>
<gene>
    <name evidence="6" type="ORF">GLS40_11460</name>
</gene>
<dbReference type="AlphaFoldDB" id="A0A844W6F2"/>
<dbReference type="RefSeq" id="WP_160382857.1">
    <property type="nucleotide sequence ID" value="NZ_WNXQ01000005.1"/>
</dbReference>
<feature type="domain" description="RsdA/BaiN/AoA(So)-like insert" evidence="5">
    <location>
        <begin position="185"/>
        <end position="331"/>
    </location>
</feature>
<evidence type="ECO:0000256" key="1">
    <source>
        <dbReference type="ARBA" id="ARBA00001974"/>
    </source>
</evidence>
<evidence type="ECO:0000259" key="5">
    <source>
        <dbReference type="Pfam" id="PF22780"/>
    </source>
</evidence>
<dbReference type="Pfam" id="PF22780">
    <property type="entry name" value="HI0933_like_1st"/>
    <property type="match status" value="1"/>
</dbReference>
<feature type="domain" description="RsdA/BaiN/AoA(So)-like Rossmann fold-like" evidence="4">
    <location>
        <begin position="4"/>
        <end position="383"/>
    </location>
</feature>
<dbReference type="EMBL" id="WNXQ01000005">
    <property type="protein sequence ID" value="MWB78645.1"/>
    <property type="molecule type" value="Genomic_DNA"/>
</dbReference>
<proteinExistence type="predicted"/>
<protein>
    <submittedName>
        <fullName evidence="6">Aminoacetone oxidase family FAD-binding enzyme</fullName>
    </submittedName>
</protein>
<evidence type="ECO:0000256" key="2">
    <source>
        <dbReference type="ARBA" id="ARBA00022630"/>
    </source>
</evidence>
<dbReference type="Gene3D" id="1.10.8.260">
    <property type="entry name" value="HI0933 insert domain-like"/>
    <property type="match status" value="1"/>
</dbReference>
<accession>A0A844W6F2</accession>
<evidence type="ECO:0000259" key="4">
    <source>
        <dbReference type="Pfam" id="PF03486"/>
    </source>
</evidence>
<dbReference type="NCBIfam" id="TIGR00275">
    <property type="entry name" value="aminoacetone oxidase family FAD-binding enzyme"/>
    <property type="match status" value="1"/>
</dbReference>
<dbReference type="PANTHER" id="PTHR42887:SF2">
    <property type="entry name" value="OS12G0638800 PROTEIN"/>
    <property type="match status" value="1"/>
</dbReference>
<dbReference type="InterPro" id="IPR023166">
    <property type="entry name" value="BaiN-like_dom_sf"/>
</dbReference>
<evidence type="ECO:0000256" key="3">
    <source>
        <dbReference type="ARBA" id="ARBA00022827"/>
    </source>
</evidence>
<organism evidence="6 7">
    <name type="scientific">Pseudooceanicola pacificus</name>
    <dbReference type="NCBI Taxonomy" id="2676438"/>
    <lineage>
        <taxon>Bacteria</taxon>
        <taxon>Pseudomonadati</taxon>
        <taxon>Pseudomonadota</taxon>
        <taxon>Alphaproteobacteria</taxon>
        <taxon>Rhodobacterales</taxon>
        <taxon>Paracoccaceae</taxon>
        <taxon>Pseudooceanicola</taxon>
    </lineage>
</organism>
<dbReference type="InterPro" id="IPR004792">
    <property type="entry name" value="BaiN-like"/>
</dbReference>
<dbReference type="Pfam" id="PF03486">
    <property type="entry name" value="HI0933_like"/>
    <property type="match status" value="1"/>
</dbReference>
<dbReference type="SUPFAM" id="SSF51905">
    <property type="entry name" value="FAD/NAD(P)-binding domain"/>
    <property type="match status" value="1"/>
</dbReference>
<dbReference type="InterPro" id="IPR057661">
    <property type="entry name" value="RsdA/BaiN/AoA(So)_Rossmann"/>
</dbReference>
<dbReference type="Proteomes" id="UP000443843">
    <property type="component" value="Unassembled WGS sequence"/>
</dbReference>